<gene>
    <name evidence="2" type="ORF">IAC95_00365</name>
</gene>
<name>A0A9D1E2U8_9BACT</name>
<dbReference type="EMBL" id="DVHL01000004">
    <property type="protein sequence ID" value="HIR65335.1"/>
    <property type="molecule type" value="Genomic_DNA"/>
</dbReference>
<comment type="caution">
    <text evidence="2">The sequence shown here is derived from an EMBL/GenBank/DDBJ whole genome shotgun (WGS) entry which is preliminary data.</text>
</comment>
<reference evidence="2" key="1">
    <citation type="submission" date="2020-10" db="EMBL/GenBank/DDBJ databases">
        <authorList>
            <person name="Gilroy R."/>
        </authorList>
    </citation>
    <scope>NUCLEOTIDE SEQUENCE</scope>
    <source>
        <strain evidence="2">CHK121-14286</strain>
    </source>
</reference>
<dbReference type="PROSITE" id="PS50902">
    <property type="entry name" value="FLAVODOXIN_LIKE"/>
    <property type="match status" value="1"/>
</dbReference>
<accession>A0A9D1E2U8</accession>
<dbReference type="SUPFAM" id="SSF52218">
    <property type="entry name" value="Flavoproteins"/>
    <property type="match status" value="1"/>
</dbReference>
<protein>
    <submittedName>
        <fullName evidence="2">Flavodoxin</fullName>
    </submittedName>
</protein>
<dbReference type="PANTHER" id="PTHR39201:SF1">
    <property type="entry name" value="FLAVODOXIN-LIKE DOMAIN-CONTAINING PROTEIN"/>
    <property type="match status" value="1"/>
</dbReference>
<evidence type="ECO:0000313" key="2">
    <source>
        <dbReference type="EMBL" id="HIR65335.1"/>
    </source>
</evidence>
<feature type="domain" description="Flavodoxin-like" evidence="1">
    <location>
        <begin position="2"/>
        <end position="155"/>
    </location>
</feature>
<dbReference type="InterPro" id="IPR029039">
    <property type="entry name" value="Flavoprotein-like_sf"/>
</dbReference>
<evidence type="ECO:0000259" key="1">
    <source>
        <dbReference type="PROSITE" id="PS50902"/>
    </source>
</evidence>
<dbReference type="Proteomes" id="UP000824200">
    <property type="component" value="Unassembled WGS sequence"/>
</dbReference>
<dbReference type="InterPro" id="IPR008254">
    <property type="entry name" value="Flavodoxin/NO_synth"/>
</dbReference>
<evidence type="ECO:0000313" key="3">
    <source>
        <dbReference type="Proteomes" id="UP000824200"/>
    </source>
</evidence>
<dbReference type="AlphaFoldDB" id="A0A9D1E2U8"/>
<reference evidence="2" key="2">
    <citation type="journal article" date="2021" name="PeerJ">
        <title>Extensive microbial diversity within the chicken gut microbiome revealed by metagenomics and culture.</title>
        <authorList>
            <person name="Gilroy R."/>
            <person name="Ravi A."/>
            <person name="Getino M."/>
            <person name="Pursley I."/>
            <person name="Horton D.L."/>
            <person name="Alikhan N.F."/>
            <person name="Baker D."/>
            <person name="Gharbi K."/>
            <person name="Hall N."/>
            <person name="Watson M."/>
            <person name="Adriaenssens E.M."/>
            <person name="Foster-Nyarko E."/>
            <person name="Jarju S."/>
            <person name="Secka A."/>
            <person name="Antonio M."/>
            <person name="Oren A."/>
            <person name="Chaudhuri R.R."/>
            <person name="La Ragione R."/>
            <person name="Hildebrand F."/>
            <person name="Pallen M.J."/>
        </authorList>
    </citation>
    <scope>NUCLEOTIDE SEQUENCE</scope>
    <source>
        <strain evidence="2">CHK121-14286</strain>
    </source>
</reference>
<dbReference type="Pfam" id="PF12682">
    <property type="entry name" value="Flavodoxin_4"/>
    <property type="match status" value="1"/>
</dbReference>
<dbReference type="GO" id="GO:0010181">
    <property type="term" value="F:FMN binding"/>
    <property type="evidence" value="ECO:0007669"/>
    <property type="project" value="InterPro"/>
</dbReference>
<sequence>MILVTYFSPTGNTKRLASRLAKVVKGDLLEIVPQQPYTKEHLDWTNKNSRTSVEANTDDCRPAVATKPDVKPYDVIFVGFPIWWYAAPKIINTFLEQYDLTGKTVVPFATSGGSSFGQTNEKLQPSCHGAKLLLGKVFSSFASERELENWVKNTLRR</sequence>
<proteinExistence type="predicted"/>
<dbReference type="Gene3D" id="3.40.50.360">
    <property type="match status" value="1"/>
</dbReference>
<organism evidence="2 3">
    <name type="scientific">Candidatus Fimimonas gallinarum</name>
    <dbReference type="NCBI Taxonomy" id="2840821"/>
    <lineage>
        <taxon>Bacteria</taxon>
        <taxon>Pseudomonadati</taxon>
        <taxon>Myxococcota</taxon>
        <taxon>Myxococcia</taxon>
        <taxon>Myxococcales</taxon>
        <taxon>Cystobacterineae</taxon>
        <taxon>Myxococcaceae</taxon>
        <taxon>Myxococcaceae incertae sedis</taxon>
        <taxon>Candidatus Fimimonas</taxon>
    </lineage>
</organism>
<dbReference type="NCBIfam" id="NF005501">
    <property type="entry name" value="PRK07116.1"/>
    <property type="match status" value="1"/>
</dbReference>
<dbReference type="PANTHER" id="PTHR39201">
    <property type="entry name" value="EXPORTED PROTEIN-RELATED"/>
    <property type="match status" value="1"/>
</dbReference>